<keyword evidence="3" id="KW-0804">Transcription</keyword>
<feature type="domain" description="HTH araC/xylS-type" evidence="4">
    <location>
        <begin position="64"/>
        <end position="168"/>
    </location>
</feature>
<dbReference type="SMART" id="SM00342">
    <property type="entry name" value="HTH_ARAC"/>
    <property type="match status" value="1"/>
</dbReference>
<organism evidence="5 6">
    <name type="scientific">Flaviaesturariibacter flavus</name>
    <dbReference type="NCBI Taxonomy" id="2502780"/>
    <lineage>
        <taxon>Bacteria</taxon>
        <taxon>Pseudomonadati</taxon>
        <taxon>Bacteroidota</taxon>
        <taxon>Chitinophagia</taxon>
        <taxon>Chitinophagales</taxon>
        <taxon>Chitinophagaceae</taxon>
        <taxon>Flaviaestuariibacter</taxon>
    </lineage>
</organism>
<evidence type="ECO:0000256" key="2">
    <source>
        <dbReference type="ARBA" id="ARBA00023125"/>
    </source>
</evidence>
<name>A0A4R1BKP2_9BACT</name>
<gene>
    <name evidence="5" type="ORF">EPD60_06325</name>
</gene>
<dbReference type="OrthoDB" id="952277at2"/>
<dbReference type="PANTHER" id="PTHR43280:SF2">
    <property type="entry name" value="HTH-TYPE TRANSCRIPTIONAL REGULATOR EXSA"/>
    <property type="match status" value="1"/>
</dbReference>
<evidence type="ECO:0000256" key="1">
    <source>
        <dbReference type="ARBA" id="ARBA00023015"/>
    </source>
</evidence>
<dbReference type="PROSITE" id="PS01124">
    <property type="entry name" value="HTH_ARAC_FAMILY_2"/>
    <property type="match status" value="1"/>
</dbReference>
<dbReference type="AlphaFoldDB" id="A0A4R1BKP2"/>
<dbReference type="EMBL" id="SJZI01000008">
    <property type="protein sequence ID" value="TCJ17896.1"/>
    <property type="molecule type" value="Genomic_DNA"/>
</dbReference>
<dbReference type="Proteomes" id="UP000295334">
    <property type="component" value="Unassembled WGS sequence"/>
</dbReference>
<dbReference type="GO" id="GO:0043565">
    <property type="term" value="F:sequence-specific DNA binding"/>
    <property type="evidence" value="ECO:0007669"/>
    <property type="project" value="InterPro"/>
</dbReference>
<dbReference type="Pfam" id="PF12833">
    <property type="entry name" value="HTH_18"/>
    <property type="match status" value="1"/>
</dbReference>
<keyword evidence="1" id="KW-0805">Transcription regulation</keyword>
<protein>
    <submittedName>
        <fullName evidence="5">AraC family transcriptional regulator</fullName>
    </submittedName>
</protein>
<dbReference type="InterPro" id="IPR018060">
    <property type="entry name" value="HTH_AraC"/>
</dbReference>
<keyword evidence="2" id="KW-0238">DNA-binding</keyword>
<evidence type="ECO:0000313" key="6">
    <source>
        <dbReference type="Proteomes" id="UP000295334"/>
    </source>
</evidence>
<evidence type="ECO:0000313" key="5">
    <source>
        <dbReference type="EMBL" id="TCJ17896.1"/>
    </source>
</evidence>
<comment type="caution">
    <text evidence="5">The sequence shown here is derived from an EMBL/GenBank/DDBJ whole genome shotgun (WGS) entry which is preliminary data.</text>
</comment>
<accession>A0A4R1BKP2</accession>
<dbReference type="PANTHER" id="PTHR43280">
    <property type="entry name" value="ARAC-FAMILY TRANSCRIPTIONAL REGULATOR"/>
    <property type="match status" value="1"/>
</dbReference>
<dbReference type="SUPFAM" id="SSF46689">
    <property type="entry name" value="Homeodomain-like"/>
    <property type="match status" value="1"/>
</dbReference>
<sequence length="180" mass="20785">MVCNRCIRAVHAILDAVGIAHNSVLLGEVQLTAPLNDWQKEQLRIHLEEQGFELIDDRRTRLIDQIKRLLLQRLEKEPDEVCDNLSDYLSAELHLDYPYISSLFSQVEGVTIEKYFIAQKIEKAKELIVYNELTLSEIAWRLGDSSVQHLSNQFRKITGLTPTHFRAVGAARRKPLDRLH</sequence>
<proteinExistence type="predicted"/>
<evidence type="ECO:0000256" key="3">
    <source>
        <dbReference type="ARBA" id="ARBA00023163"/>
    </source>
</evidence>
<evidence type="ECO:0000259" key="4">
    <source>
        <dbReference type="PROSITE" id="PS01124"/>
    </source>
</evidence>
<dbReference type="GO" id="GO:0003700">
    <property type="term" value="F:DNA-binding transcription factor activity"/>
    <property type="evidence" value="ECO:0007669"/>
    <property type="project" value="InterPro"/>
</dbReference>
<dbReference type="Gene3D" id="1.10.10.60">
    <property type="entry name" value="Homeodomain-like"/>
    <property type="match status" value="1"/>
</dbReference>
<keyword evidence="6" id="KW-1185">Reference proteome</keyword>
<dbReference type="InterPro" id="IPR009057">
    <property type="entry name" value="Homeodomain-like_sf"/>
</dbReference>
<reference evidence="5 6" key="1">
    <citation type="submission" date="2019-03" db="EMBL/GenBank/DDBJ databases">
        <authorList>
            <person name="Kim M.K.M."/>
        </authorList>
    </citation>
    <scope>NUCLEOTIDE SEQUENCE [LARGE SCALE GENOMIC DNA]</scope>
    <source>
        <strain evidence="5 6">17J68-12</strain>
    </source>
</reference>